<dbReference type="RefSeq" id="WP_092312380.1">
    <property type="nucleotide sequence ID" value="NZ_FNTJ01000001.1"/>
</dbReference>
<organism evidence="1 2">
    <name type="scientific">Pseudomonas saponiphila</name>
    <dbReference type="NCBI Taxonomy" id="556534"/>
    <lineage>
        <taxon>Bacteria</taxon>
        <taxon>Pseudomonadati</taxon>
        <taxon>Pseudomonadota</taxon>
        <taxon>Gammaproteobacteria</taxon>
        <taxon>Pseudomonadales</taxon>
        <taxon>Pseudomonadaceae</taxon>
        <taxon>Pseudomonas</taxon>
    </lineage>
</organism>
<dbReference type="AlphaFoldDB" id="A0A1H4LDF3"/>
<gene>
    <name evidence="1" type="ORF">SAMN05216178_1842</name>
</gene>
<protein>
    <submittedName>
        <fullName evidence="1">Uncharacterized protein</fullName>
    </submittedName>
</protein>
<name>A0A1H4LDF3_9PSED</name>
<dbReference type="EMBL" id="FNTJ01000001">
    <property type="protein sequence ID" value="SEB68548.1"/>
    <property type="molecule type" value="Genomic_DNA"/>
</dbReference>
<evidence type="ECO:0000313" key="2">
    <source>
        <dbReference type="Proteomes" id="UP000198982"/>
    </source>
</evidence>
<accession>A0A1H4LDF3</accession>
<keyword evidence="2" id="KW-1185">Reference proteome</keyword>
<dbReference type="Proteomes" id="UP000198982">
    <property type="component" value="Unassembled WGS sequence"/>
</dbReference>
<sequence>MSGPKVVRIVTREEILDICAGHLRRLEQAIARWEAQAQRLGQLSEQERAATHGRLQQLRQLIEADRLVDLQKQVPIEIEFLKDDLQQREQRAVQQVAQQRQLARRQRENAATLLGALQGKALSAEWLQQLQAIAEGQPVAAVESILAQGFAHLGAVAQEPGLSEAQQQLARRLQDDSAPQTLAQWRAAHEQKEPRLERIEQHIAQLLTLDDQASADPYLAALRLIDAETRAPQRNLLLDSLVLELAQATRDSQERRARLARLQALASEVASLCPAAAGAELSRAEQCSLANMAPVDELIARFSALIEAELQQRAALARRQAVLEGLAGLGYEVREGMATAWAKDGRVVLRKSATPGYGVEVGGNADNGRLQVRAVALSAQRDTRRDKDIETIWCGEFQRLQALLATQGDDLSIEKALAVGAVPLKEVLLDDAQQADREQAHQRT</sequence>
<evidence type="ECO:0000313" key="1">
    <source>
        <dbReference type="EMBL" id="SEB68548.1"/>
    </source>
</evidence>
<reference evidence="2" key="1">
    <citation type="submission" date="2016-10" db="EMBL/GenBank/DDBJ databases">
        <authorList>
            <person name="Varghese N."/>
            <person name="Submissions S."/>
        </authorList>
    </citation>
    <scope>NUCLEOTIDE SEQUENCE [LARGE SCALE GENOMIC DNA]</scope>
    <source>
        <strain evidence="2">DSM 9751</strain>
    </source>
</reference>
<proteinExistence type="predicted"/>